<evidence type="ECO:0000313" key="2">
    <source>
        <dbReference type="Proteomes" id="UP001500968"/>
    </source>
</evidence>
<evidence type="ECO:0000313" key="1">
    <source>
        <dbReference type="EMBL" id="GAA4022352.1"/>
    </source>
</evidence>
<protein>
    <submittedName>
        <fullName evidence="1">Uncharacterized protein</fullName>
    </submittedName>
</protein>
<sequence>MFKTIRKSKVTKFFIYYLSLMMFIEVTQPMRAYALTEGPSQPEFNSFTPIGTSDMVDLASGDFNYNIPIMDVGGYPINLAYNAGVSMDQEASWVGLGWNLNVGQINRDVRGIPDDFKGDEIETQNNLKPNVTVSITPYINPQAWGFLDNTIRIGAGLEVRYNNYTGLAANPTLGASFNLGKNVSLGLQLSTSDEMGASVSPSVSLNPLAMMTDKKSLSFNPTVGGGLSYNSRQGLQSFNLSTTTPFSGTNPINNKTMGNINFGKSFSVTTFTPTKRIAFQNNQYTFSFSVGGSFFGVQGEGSLTASATIQTIKDKFKIEKAYGYENTELAGKSDILDFNRENELSTVSKSTNVLPVTNYTYDLLSIQSQGLSGQIRPYRSQAGYVYDPYVSDNSSSTSLSGEIEAGWGVHYGASIKYTSGVNYTSLWGSIATPYLKEKSPSNIDYEKVYYKMVGEQHVDEEQSRLLNQNFGGNSPVTLSLSTDVLMNKYAKKTITGGYNSSLTNMSSFSTSDLRRAKREQRNKVIQKLTKKEALDYNLNNKFVNINSNALDHHIAGFLITDENGNKTVFGETAYNIEKNEVSFATNSQNINCERGTVIYNNGDNSINNTAGIDRYFNSVKTKQYAHTYLITSILSSDYQDIDGNGPSDSDLGNYTKFTYTTGNDLGYNNNYKWRVPFGKQKYEASYNEGFKSHSKDQKASYLYGVKEVKYVKRIETKTHVALFDLVERRDGYGVIDKNGLLDNNCKTYFLKSIRLYAKKPGVVFYENDNVKPIKTAHFEYDYSLCPGIDNNSGQPQIFGDQDINSERGKLTLKKVYFTYENSNMGKYTPYKFNYSNNKPYNPKNYDIWGTYKALPTPGNCQDLSIQEFPFVQQDDHELQNEFASSWTLSEIELPSGGLIKVKYESDDYQYVQNKRAMQMFKVLGVTENFESQIRSSLYGDGYDAKYVVIHVDHPGATPSETIKRYTDGLKGKPIFFDFFMNMTDSKSDHVTGYFELDKNEDIKYSESQQNLYLPMKKVSREGTSGNATNPITVAGWFFGRQHLHRQIYNLPQLDEGVPNPVDLGIAIMNGLEPLVEIFIGPNGRLKMMGRAKQFDPTKSWVRLNEPTGVKLGGGLRVKSVEVYDGWENMLDPNEVAGDLSRYQKKYGQEYTYLLEDGKSSGVATFEPNISKENPFVEPFYNDAEKLSAQTYTEKPFGASFFPRPAITYSRVSVKNITSADDDDDSTGEVRKTRSGEVVTTHYTSYDFPTKTDFTNLDGSKFNYSNEEAALPNILLGMLGLNIEVKNELTLTQGFQIETNDMNGKVKKREVKDNNGNLISYESYEYYVENNDPTQLDNTVTVIDHEGKVTQRPIGVEFDLVNDLRYNYNYSSTVGVNGNLEVIPIITPFFFWILYVGTAFFDNESHSQTFRSAVTTKVIHRTGILKEKKVFDLGSSVSTRNMAWDAMTGQVILTNTDNEFGDSYYNLSYPAYWHYDRMGMSSRNIDIKGRLLAPTGGTQQAPNPYFKLEGYLQDLSSVFQLGDELYIRHNGSEKKVWVFGFNANKTGVLLMDSGGNYIDKCGNEGINYTFRIIRSGYRNNQMVSMASVQLMANPIASGQLINPTYMGNAGESNPRILNSTAVEFKDFWEPQRELNMKIYPNVNPNQTPLAITAEQITFPTILDFNPYLYNHKGNWRLSKTLKFLTGRKGAFANTNSTNIRNNGFYGSYLPYYSLDSNKKWIKSNNDKWTNAGEVTKFSPYGAELENVDALGRYSSAQYNYIYTKPMALASNAQHREIGFEGFEDHNFGPGTSWGYRNRFSIGGDYYSWVSTIKSHSGKRSVAITKNPNNVPTTSINLQTPTKVQSLVNCVQPTPCPNCPSGWYEPNCNCPTPGPCGINLSTFNNNTLTLYNPTSFGLSYNTYSTSGSISSRIYYLEFKFYNPDGLRGVNPIENLCPGGFETFYTYQDPQGYTTLSLYYTTYNLWSDEFKRVKIKVYDCESNFYTIDTRLRFMNSSGQTASQQGYINNSSCTANF</sequence>
<reference evidence="2" key="1">
    <citation type="journal article" date="2019" name="Int. J. Syst. Evol. Microbiol.">
        <title>The Global Catalogue of Microorganisms (GCM) 10K type strain sequencing project: providing services to taxonomists for standard genome sequencing and annotation.</title>
        <authorList>
            <consortium name="The Broad Institute Genomics Platform"/>
            <consortium name="The Broad Institute Genome Sequencing Center for Infectious Disease"/>
            <person name="Wu L."/>
            <person name="Ma J."/>
        </authorList>
    </citation>
    <scope>NUCLEOTIDE SEQUENCE [LARGE SCALE GENOMIC DNA]</scope>
    <source>
        <strain evidence="2">JCM 17064</strain>
    </source>
</reference>
<dbReference type="RefSeq" id="WP_324692306.1">
    <property type="nucleotide sequence ID" value="NZ_BAABCR010000003.1"/>
</dbReference>
<name>A0ABP7T868_9FLAO</name>
<proteinExistence type="predicted"/>
<keyword evidence="2" id="KW-1185">Reference proteome</keyword>
<comment type="caution">
    <text evidence="1">The sequence shown here is derived from an EMBL/GenBank/DDBJ whole genome shotgun (WGS) entry which is preliminary data.</text>
</comment>
<dbReference type="Proteomes" id="UP001500968">
    <property type="component" value="Unassembled WGS sequence"/>
</dbReference>
<organism evidence="1 2">
    <name type="scientific">Flavobacterium cheonhonense</name>
    <dbReference type="NCBI Taxonomy" id="706185"/>
    <lineage>
        <taxon>Bacteria</taxon>
        <taxon>Pseudomonadati</taxon>
        <taxon>Bacteroidota</taxon>
        <taxon>Flavobacteriia</taxon>
        <taxon>Flavobacteriales</taxon>
        <taxon>Flavobacteriaceae</taxon>
        <taxon>Flavobacterium</taxon>
    </lineage>
</organism>
<dbReference type="EMBL" id="BAABCR010000003">
    <property type="protein sequence ID" value="GAA4022352.1"/>
    <property type="molecule type" value="Genomic_DNA"/>
</dbReference>
<accession>A0ABP7T868</accession>
<gene>
    <name evidence="1" type="ORF">GCM10022386_01560</name>
</gene>